<dbReference type="Gene3D" id="2.120.10.30">
    <property type="entry name" value="TolB, C-terminal domain"/>
    <property type="match status" value="3"/>
</dbReference>
<dbReference type="InterPro" id="IPR016187">
    <property type="entry name" value="CTDL_fold"/>
</dbReference>
<dbReference type="InterPro" id="IPR016186">
    <property type="entry name" value="C-type_lectin-like/link_sf"/>
</dbReference>
<dbReference type="SUPFAM" id="SSF56436">
    <property type="entry name" value="C-type lectin-like"/>
    <property type="match status" value="1"/>
</dbReference>
<evidence type="ECO:0000313" key="4">
    <source>
        <dbReference type="EMBL" id="XCC93107.1"/>
    </source>
</evidence>
<dbReference type="InterPro" id="IPR011659">
    <property type="entry name" value="WD40"/>
</dbReference>
<dbReference type="PANTHER" id="PTHR36842">
    <property type="entry name" value="PROTEIN TOLB HOMOLOG"/>
    <property type="match status" value="1"/>
</dbReference>
<evidence type="ECO:0000256" key="2">
    <source>
        <dbReference type="SAM" id="MobiDB-lite"/>
    </source>
</evidence>
<name>A0AAU8AF38_9RHOB</name>
<proteinExistence type="inferred from homology"/>
<gene>
    <name evidence="4" type="ORF">PVT71_11545</name>
</gene>
<dbReference type="PROSITE" id="PS50041">
    <property type="entry name" value="C_TYPE_LECTIN_2"/>
    <property type="match status" value="1"/>
</dbReference>
<dbReference type="InterPro" id="IPR001304">
    <property type="entry name" value="C-type_lectin-like"/>
</dbReference>
<dbReference type="InterPro" id="IPR034007">
    <property type="entry name" value="CTLD_bac"/>
</dbReference>
<organism evidence="4">
    <name type="scientific">Alloyangia sp. H15</name>
    <dbReference type="NCBI Taxonomy" id="3029062"/>
    <lineage>
        <taxon>Bacteria</taxon>
        <taxon>Pseudomonadati</taxon>
        <taxon>Pseudomonadota</taxon>
        <taxon>Alphaproteobacteria</taxon>
        <taxon>Rhodobacterales</taxon>
        <taxon>Roseobacteraceae</taxon>
        <taxon>Alloyangia</taxon>
    </lineage>
</organism>
<dbReference type="Gene3D" id="3.10.100.10">
    <property type="entry name" value="Mannose-Binding Protein A, subunit A"/>
    <property type="match status" value="1"/>
</dbReference>
<dbReference type="CDD" id="cd02795">
    <property type="entry name" value="CBM6-CBM35-CBM36_like"/>
    <property type="match status" value="1"/>
</dbReference>
<accession>A0AAU8AF38</accession>
<feature type="region of interest" description="Disordered" evidence="2">
    <location>
        <begin position="1"/>
        <end position="30"/>
    </location>
</feature>
<feature type="compositionally biased region" description="Polar residues" evidence="2">
    <location>
        <begin position="1"/>
        <end position="18"/>
    </location>
</feature>
<feature type="domain" description="C-type lectin" evidence="3">
    <location>
        <begin position="427"/>
        <end position="549"/>
    </location>
</feature>
<dbReference type="EMBL" id="CP123384">
    <property type="protein sequence ID" value="XCC93107.1"/>
    <property type="molecule type" value="Genomic_DNA"/>
</dbReference>
<dbReference type="InterPro" id="IPR011042">
    <property type="entry name" value="6-blade_b-propeller_TolB-like"/>
</dbReference>
<dbReference type="Gene3D" id="2.60.120.260">
    <property type="entry name" value="Galactose-binding domain-like"/>
    <property type="match status" value="2"/>
</dbReference>
<sequence length="858" mass="89750">MSTQLRVVSVERVSTGSEGEQGEGPSDKAHLGANGALLVFESGARFVPEDTNPYGDIYLKDMATGEVRRLTIDPAVADPEEGGWDPAISADGTRVAFGTTYRFPEGHSAVAVEAVVFKDLASGADQFISANAEGAPAEDTSFAAMFSPDGTQVAFLSGAANLVPGITPTGYAVFLKDIATGAVTLVSANAAGEAPNGSSGASAFFPDGTRFVFSSRGDTLVAGDGNGVDDLFVKDLATGAVTRVSVGADGAEGNGPSSEGSLSPDGTKLLFSSRATNFVPNDGNGSQDLFIKDIVTGAIERVSVDNQGNQWTGDSYGGVFSPDGTKIAFYSDTPSLAVRDGNGARDIFVKDLVTGTVTAISTSVAGEIGDAQSFWPSFLPDGSGILFTSDAANLVPDDTNGARDVFIARFEERELGAAVQWTEAEGGNGHWYQYVETPLTWDEARAEAETRSHLGLPGYLATITSAGENAFILSITPPNVWAGGSDARSEGTWEWATGPEAGEVFWTRASGALGYADWGGFEPNNAWSEPPGVDYLTVHSLYASGTWADNGIPPNPNHAFGYVVEYSALDRPPAAIGPGRTEAENLDIARGFVPERNPWASEDGLLRAQDGGEAAASGRFTGAAGLYSVVIGYFDETDGASRLRLEVNGETVDAWTWDADPAGATVTGAAAMRRVVPVVALEEGDVLTLAGCADGGEPLRTDFVEIRSAQPPSGPFLVEAETLEITKDFRVFDNPHASGGACLQAGGGPDQRAQYDFAGADGRYDVTVGYFDESDGVSRMSLRLNGTELDSWLWDGDFGDRIVTPAGRAQHTLHGIELATGDRIELIGRPDGGEPLRTDYLVFDPVGPADGADAFLFT</sequence>
<dbReference type="PANTHER" id="PTHR36842:SF1">
    <property type="entry name" value="PROTEIN TOLB"/>
    <property type="match status" value="1"/>
</dbReference>
<evidence type="ECO:0000256" key="1">
    <source>
        <dbReference type="ARBA" id="ARBA00009820"/>
    </source>
</evidence>
<feature type="region of interest" description="Disordered" evidence="2">
    <location>
        <begin position="246"/>
        <end position="265"/>
    </location>
</feature>
<comment type="similarity">
    <text evidence="1">Belongs to the TolB family.</text>
</comment>
<evidence type="ECO:0000259" key="3">
    <source>
        <dbReference type="PROSITE" id="PS50041"/>
    </source>
</evidence>
<dbReference type="SMART" id="SM00034">
    <property type="entry name" value="CLECT"/>
    <property type="match status" value="1"/>
</dbReference>
<dbReference type="SUPFAM" id="SSF82171">
    <property type="entry name" value="DPP6 N-terminal domain-like"/>
    <property type="match status" value="1"/>
</dbReference>
<dbReference type="RefSeq" id="WP_353471931.1">
    <property type="nucleotide sequence ID" value="NZ_CP123384.1"/>
</dbReference>
<dbReference type="Pfam" id="PF07676">
    <property type="entry name" value="PD40"/>
    <property type="match status" value="4"/>
</dbReference>
<dbReference type="CDD" id="cd03603">
    <property type="entry name" value="CLECT_VCBS"/>
    <property type="match status" value="1"/>
</dbReference>
<reference evidence="4" key="1">
    <citation type="submission" date="2023-02" db="EMBL/GenBank/DDBJ databases">
        <title>Description and genomic characterization of Salipiger bruguierae sp. nov., isolated from the sediment of mangrove plant Bruguiera sexangula.</title>
        <authorList>
            <person name="Long M."/>
        </authorList>
    </citation>
    <scope>NUCLEOTIDE SEQUENCE</scope>
    <source>
        <strain evidence="4">H15</strain>
    </source>
</reference>
<dbReference type="AlphaFoldDB" id="A0AAU8AF38"/>
<protein>
    <recommendedName>
        <fullName evidence="3">C-type lectin domain-containing protein</fullName>
    </recommendedName>
</protein>